<dbReference type="RefSeq" id="XP_009493502.1">
    <property type="nucleotide sequence ID" value="XM_009495227.1"/>
</dbReference>
<dbReference type="GeneID" id="20526059"/>
<protein>
    <recommendedName>
        <fullName evidence="8">Kazal-like domain-containing protein</fullName>
    </recommendedName>
</protein>
<keyword evidence="5 6" id="KW-0408">Iron</keyword>
<reference evidence="9" key="1">
    <citation type="submission" date="2013-04" db="EMBL/GenBank/DDBJ databases">
        <title>The Genome Sequence of Fonticula alba ATCC 38817.</title>
        <authorList>
            <consortium name="The Broad Institute Genomics Platform"/>
            <person name="Russ C."/>
            <person name="Cuomo C."/>
            <person name="Burger G."/>
            <person name="Gray M.W."/>
            <person name="Holland P.W.H."/>
            <person name="King N."/>
            <person name="Lang F.B.F."/>
            <person name="Roger A.J."/>
            <person name="Ruiz-Trillo I."/>
            <person name="Brown M."/>
            <person name="Walker B."/>
            <person name="Young S."/>
            <person name="Zeng Q."/>
            <person name="Gargeya S."/>
            <person name="Fitzgerald M."/>
            <person name="Haas B."/>
            <person name="Abouelleil A."/>
            <person name="Allen A.W."/>
            <person name="Alvarado L."/>
            <person name="Arachchi H.M."/>
            <person name="Berlin A.M."/>
            <person name="Chapman S.B."/>
            <person name="Gainer-Dewar J."/>
            <person name="Goldberg J."/>
            <person name="Griggs A."/>
            <person name="Gujja S."/>
            <person name="Hansen M."/>
            <person name="Howarth C."/>
            <person name="Imamovic A."/>
            <person name="Ireland A."/>
            <person name="Larimer J."/>
            <person name="McCowan C."/>
            <person name="Murphy C."/>
            <person name="Pearson M."/>
            <person name="Poon T.W."/>
            <person name="Priest M."/>
            <person name="Roberts A."/>
            <person name="Saif S."/>
            <person name="Shea T."/>
            <person name="Sisk P."/>
            <person name="Sykes S."/>
            <person name="Wortman J."/>
            <person name="Nusbaum C."/>
            <person name="Birren B."/>
        </authorList>
    </citation>
    <scope>NUCLEOTIDE SEQUENCE [LARGE SCALE GENOMIC DNA]</scope>
    <source>
        <strain evidence="9">ATCC 38817</strain>
    </source>
</reference>
<feature type="binding site" description="axial binding residue" evidence="6">
    <location>
        <position position="549"/>
    </location>
    <ligand>
        <name>heme b</name>
        <dbReference type="ChEBI" id="CHEBI:60344"/>
    </ligand>
    <ligandPart>
        <name>Fe</name>
        <dbReference type="ChEBI" id="CHEBI:18248"/>
    </ligandPart>
</feature>
<evidence type="ECO:0000256" key="2">
    <source>
        <dbReference type="ARBA" id="ARBA00022821"/>
    </source>
</evidence>
<gene>
    <name evidence="9" type="ORF">H696_01334</name>
</gene>
<dbReference type="EMBL" id="KB932202">
    <property type="protein sequence ID" value="KCV71924.1"/>
    <property type="molecule type" value="Genomic_DNA"/>
</dbReference>
<dbReference type="PRINTS" id="PR00457">
    <property type="entry name" value="ANPEROXIDASE"/>
</dbReference>
<dbReference type="GO" id="GO:0016702">
    <property type="term" value="F:oxidoreductase activity, acting on single donors with incorporation of molecular oxygen, incorporation of two atoms of oxygen"/>
    <property type="evidence" value="ECO:0007669"/>
    <property type="project" value="TreeGrafter"/>
</dbReference>
<keyword evidence="10" id="KW-1185">Reference proteome</keyword>
<dbReference type="PANTHER" id="PTHR11903">
    <property type="entry name" value="PROSTAGLANDIN G/H SYNTHASE"/>
    <property type="match status" value="1"/>
</dbReference>
<dbReference type="Gene3D" id="1.10.640.10">
    <property type="entry name" value="Haem peroxidase domain superfamily, animal type"/>
    <property type="match status" value="2"/>
</dbReference>
<dbReference type="PROSITE" id="PS50292">
    <property type="entry name" value="PEROXIDASE_3"/>
    <property type="match status" value="1"/>
</dbReference>
<dbReference type="InterPro" id="IPR002350">
    <property type="entry name" value="Kazal_dom"/>
</dbReference>
<keyword evidence="1 6" id="KW-0479">Metal-binding</keyword>
<organism evidence="9">
    <name type="scientific">Fonticula alba</name>
    <name type="common">Slime mold</name>
    <dbReference type="NCBI Taxonomy" id="691883"/>
    <lineage>
        <taxon>Eukaryota</taxon>
        <taxon>Rotosphaerida</taxon>
        <taxon>Fonticulaceae</taxon>
        <taxon>Fonticula</taxon>
    </lineage>
</organism>
<keyword evidence="7" id="KW-0732">Signal</keyword>
<dbReference type="Pfam" id="PF07648">
    <property type="entry name" value="Kazal_2"/>
    <property type="match status" value="2"/>
</dbReference>
<evidence type="ECO:0000313" key="10">
    <source>
        <dbReference type="Proteomes" id="UP000030693"/>
    </source>
</evidence>
<evidence type="ECO:0000256" key="5">
    <source>
        <dbReference type="ARBA" id="ARBA00023004"/>
    </source>
</evidence>
<keyword evidence="3" id="KW-0223">Dioxygenase</keyword>
<dbReference type="eggNOG" id="KOG2408">
    <property type="taxonomic scope" value="Eukaryota"/>
</dbReference>
<evidence type="ECO:0000256" key="3">
    <source>
        <dbReference type="ARBA" id="ARBA00022964"/>
    </source>
</evidence>
<feature type="signal peptide" evidence="7">
    <location>
        <begin position="1"/>
        <end position="29"/>
    </location>
</feature>
<sequence length="814" mass="89846">MVSYSKMSPGRPAALLALLLMALISTAHAFTCPILFSLRQSAIDSNNPKSVLGYNGAIKALGCCNSGHSWKAPHCQANSGPVCGYDFETYPNACDLGACRSGVQFTGACKPQPHVLDCGPVCGYDFETYPNACDLGACRSGVQFTGACKPQPHVLDCYMVPLDQMAQRAACFQAALMRIIQSVDLNNTPPDPEWRLAQPCVVPGQYDLTQWRTADGRCNNPTPERSYSGMTGLYFIRHDKTRFMPANVDLAVASGPNPRLVSNLLFKRKTFTPNPVGLSGLAMAFLNFFIHDFFLPEVDWADMLAIPIPPNDPVYPYSEWSGEEHYMYLPKTRVHADGTVRNQVTAWFDGSQVYGSTQSRMDSLRTFQGGRMLADRKSVVALHVTAWFDGSQVYGSTQSRMDSLRTFQGGRMLADPVTGFAPDEPASGNRRRRNPNHPALFLLGDDRGNQHAGLTAMHLLFVNEHNNVAAMLEAAYPHLSDEELFQRARLIVGAELFKIQTIEMSTQLVADIPSQLLVASLWSGYATKEYNELAIHATPFDFNAAYRFHAMVPETLQLRDRNGTPLGDRVNYIDTFHNTTLLRQYGYGPVLIGLASEVAGKLTFNNVPDAIRNIRHTDVTYSRSTPFGGYFGPSLGSSSRSKCVVQPFLDIGTVDVVRDRERGVPRANDYYARIGLPELRATHFGQIAPTPEGARAVADLYDWDINNVDFIVGLLGFDSTELDGIPIISTAGFLPFVYSRNTHDRFYTKDWLTPSVYTQAGFDRLMGTSTNPGGVTLAQIMVEAGVLDQAPANNGVHFATRLPGLEVFKVWKWD</sequence>
<keyword evidence="2" id="KW-0611">Plant defense</keyword>
<dbReference type="InterPro" id="IPR050783">
    <property type="entry name" value="Oxylipin_biosynth_metab"/>
</dbReference>
<evidence type="ECO:0000313" key="9">
    <source>
        <dbReference type="EMBL" id="KCV71924.1"/>
    </source>
</evidence>
<dbReference type="AlphaFoldDB" id="A0A058ZBZ7"/>
<dbReference type="GO" id="GO:0046872">
    <property type="term" value="F:metal ion binding"/>
    <property type="evidence" value="ECO:0007669"/>
    <property type="project" value="UniProtKB-KW"/>
</dbReference>
<dbReference type="Proteomes" id="UP000030693">
    <property type="component" value="Unassembled WGS sequence"/>
</dbReference>
<feature type="chain" id="PRO_5001566301" description="Kazal-like domain-containing protein" evidence="7">
    <location>
        <begin position="30"/>
        <end position="814"/>
    </location>
</feature>
<evidence type="ECO:0000259" key="8">
    <source>
        <dbReference type="PROSITE" id="PS51465"/>
    </source>
</evidence>
<dbReference type="OrthoDB" id="823504at2759"/>
<dbReference type="Pfam" id="PF03098">
    <property type="entry name" value="An_peroxidase"/>
    <property type="match status" value="2"/>
</dbReference>
<evidence type="ECO:0000256" key="1">
    <source>
        <dbReference type="ARBA" id="ARBA00022723"/>
    </source>
</evidence>
<dbReference type="PROSITE" id="PS51465">
    <property type="entry name" value="KAZAL_2"/>
    <property type="match status" value="2"/>
</dbReference>
<dbReference type="GO" id="GO:0006631">
    <property type="term" value="P:fatty acid metabolic process"/>
    <property type="evidence" value="ECO:0007669"/>
    <property type="project" value="UniProtKB-ARBA"/>
</dbReference>
<accession>A0A058ZBZ7</accession>
<name>A0A058ZBZ7_FONAL</name>
<dbReference type="STRING" id="691883.A0A058ZBZ7"/>
<feature type="domain" description="Kazal-like" evidence="8">
    <location>
        <begin position="58"/>
        <end position="111"/>
    </location>
</feature>
<feature type="domain" description="Kazal-like" evidence="8">
    <location>
        <begin position="113"/>
        <end position="150"/>
    </location>
</feature>
<evidence type="ECO:0000256" key="4">
    <source>
        <dbReference type="ARBA" id="ARBA00023002"/>
    </source>
</evidence>
<dbReference type="InterPro" id="IPR019791">
    <property type="entry name" value="Haem_peroxidase_animal"/>
</dbReference>
<proteinExistence type="predicted"/>
<dbReference type="CDD" id="cd00104">
    <property type="entry name" value="KAZAL_FS"/>
    <property type="match status" value="2"/>
</dbReference>
<dbReference type="SMART" id="SM00280">
    <property type="entry name" value="KAZAL"/>
    <property type="match status" value="2"/>
</dbReference>
<dbReference type="PANTHER" id="PTHR11903:SF11">
    <property type="entry name" value="ALPHA-DIOXYGENASE 1"/>
    <property type="match status" value="1"/>
</dbReference>
<dbReference type="InterPro" id="IPR036058">
    <property type="entry name" value="Kazal_dom_sf"/>
</dbReference>
<dbReference type="GO" id="GO:0006979">
    <property type="term" value="P:response to oxidative stress"/>
    <property type="evidence" value="ECO:0007669"/>
    <property type="project" value="InterPro"/>
</dbReference>
<dbReference type="GO" id="GO:0006952">
    <property type="term" value="P:defense response"/>
    <property type="evidence" value="ECO:0007669"/>
    <property type="project" value="UniProtKB-KW"/>
</dbReference>
<dbReference type="InterPro" id="IPR037120">
    <property type="entry name" value="Haem_peroxidase_sf_animal"/>
</dbReference>
<dbReference type="InterPro" id="IPR010255">
    <property type="entry name" value="Haem_peroxidase_sf"/>
</dbReference>
<evidence type="ECO:0000256" key="7">
    <source>
        <dbReference type="SAM" id="SignalP"/>
    </source>
</evidence>
<keyword evidence="4" id="KW-0560">Oxidoreductase</keyword>
<dbReference type="SUPFAM" id="SSF100895">
    <property type="entry name" value="Kazal-type serine protease inhibitors"/>
    <property type="match status" value="1"/>
</dbReference>
<dbReference type="GO" id="GO:0020037">
    <property type="term" value="F:heme binding"/>
    <property type="evidence" value="ECO:0007669"/>
    <property type="project" value="InterPro"/>
</dbReference>
<evidence type="ECO:0000256" key="6">
    <source>
        <dbReference type="PIRSR" id="PIRSR619791-2"/>
    </source>
</evidence>
<dbReference type="SUPFAM" id="SSF48113">
    <property type="entry name" value="Heme-dependent peroxidases"/>
    <property type="match status" value="2"/>
</dbReference>
<keyword evidence="6" id="KW-0349">Heme</keyword>
<dbReference type="GO" id="GO:0004601">
    <property type="term" value="F:peroxidase activity"/>
    <property type="evidence" value="ECO:0007669"/>
    <property type="project" value="InterPro"/>
</dbReference>